<dbReference type="eggNOG" id="COG1695">
    <property type="taxonomic scope" value="Bacteria"/>
</dbReference>
<dbReference type="Gene3D" id="1.10.10.10">
    <property type="entry name" value="Winged helix-like DNA-binding domain superfamily/Winged helix DNA-binding domain"/>
    <property type="match status" value="1"/>
</dbReference>
<sequence>MDPTSLIPLPPATFHILLAVADEDRHGYAIIQDVAARTNGDLKLSAGTLYRSIARMLDQGLIVEPRQRPLPELDDERRRYYRITPFGRAVAEAESRRMSHLVRMARARGLTPGKA</sequence>
<dbReference type="HOGENOM" id="CLU_063440_4_0_0"/>
<gene>
    <name evidence="2" type="ordered locus">Acid_2610</name>
</gene>
<organism evidence="2">
    <name type="scientific">Solibacter usitatus (strain Ellin6076)</name>
    <dbReference type="NCBI Taxonomy" id="234267"/>
    <lineage>
        <taxon>Bacteria</taxon>
        <taxon>Pseudomonadati</taxon>
        <taxon>Acidobacteriota</taxon>
        <taxon>Terriglobia</taxon>
        <taxon>Bryobacterales</taxon>
        <taxon>Solibacteraceae</taxon>
        <taxon>Candidatus Solibacter</taxon>
    </lineage>
</organism>
<protein>
    <submittedName>
        <fullName evidence="2">Transcriptional regulator, PadR family</fullName>
    </submittedName>
</protein>
<dbReference type="InterPro" id="IPR036390">
    <property type="entry name" value="WH_DNA-bd_sf"/>
</dbReference>
<dbReference type="STRING" id="234267.Acid_2610"/>
<evidence type="ECO:0000259" key="1">
    <source>
        <dbReference type="Pfam" id="PF03551"/>
    </source>
</evidence>
<dbReference type="InterPro" id="IPR052509">
    <property type="entry name" value="Metal_resp_DNA-bind_regulator"/>
</dbReference>
<feature type="domain" description="Transcription regulator PadR N-terminal" evidence="1">
    <location>
        <begin position="16"/>
        <end position="92"/>
    </location>
</feature>
<accession>Q024H7</accession>
<dbReference type="OrthoDB" id="9814826at2"/>
<reference evidence="2" key="1">
    <citation type="submission" date="2006-10" db="EMBL/GenBank/DDBJ databases">
        <title>Complete sequence of Solibacter usitatus Ellin6076.</title>
        <authorList>
            <consortium name="US DOE Joint Genome Institute"/>
            <person name="Copeland A."/>
            <person name="Lucas S."/>
            <person name="Lapidus A."/>
            <person name="Barry K."/>
            <person name="Detter J.C."/>
            <person name="Glavina del Rio T."/>
            <person name="Hammon N."/>
            <person name="Israni S."/>
            <person name="Dalin E."/>
            <person name="Tice H."/>
            <person name="Pitluck S."/>
            <person name="Thompson L.S."/>
            <person name="Brettin T."/>
            <person name="Bruce D."/>
            <person name="Han C."/>
            <person name="Tapia R."/>
            <person name="Gilna P."/>
            <person name="Schmutz J."/>
            <person name="Larimer F."/>
            <person name="Land M."/>
            <person name="Hauser L."/>
            <person name="Kyrpides N."/>
            <person name="Mikhailova N."/>
            <person name="Janssen P.H."/>
            <person name="Kuske C.R."/>
            <person name="Richardson P."/>
        </authorList>
    </citation>
    <scope>NUCLEOTIDE SEQUENCE</scope>
    <source>
        <strain evidence="2">Ellin6076</strain>
    </source>
</reference>
<dbReference type="InterPro" id="IPR005149">
    <property type="entry name" value="Tscrpt_reg_PadR_N"/>
</dbReference>
<dbReference type="KEGG" id="sus:Acid_2610"/>
<dbReference type="SUPFAM" id="SSF46785">
    <property type="entry name" value="Winged helix' DNA-binding domain"/>
    <property type="match status" value="1"/>
</dbReference>
<dbReference type="InterPro" id="IPR036388">
    <property type="entry name" value="WH-like_DNA-bd_sf"/>
</dbReference>
<dbReference type="EMBL" id="CP000473">
    <property type="protein sequence ID" value="ABJ83599.1"/>
    <property type="molecule type" value="Genomic_DNA"/>
</dbReference>
<evidence type="ECO:0000313" key="2">
    <source>
        <dbReference type="EMBL" id="ABJ83599.1"/>
    </source>
</evidence>
<name>Q024H7_SOLUE</name>
<dbReference type="Pfam" id="PF03551">
    <property type="entry name" value="PadR"/>
    <property type="match status" value="1"/>
</dbReference>
<dbReference type="AlphaFoldDB" id="Q024H7"/>
<dbReference type="PANTHER" id="PTHR33169">
    <property type="entry name" value="PADR-FAMILY TRANSCRIPTIONAL REGULATOR"/>
    <property type="match status" value="1"/>
</dbReference>
<dbReference type="InParanoid" id="Q024H7"/>
<dbReference type="PANTHER" id="PTHR33169:SF13">
    <property type="entry name" value="PADR-FAMILY TRANSCRIPTIONAL REGULATOR"/>
    <property type="match status" value="1"/>
</dbReference>
<proteinExistence type="predicted"/>